<dbReference type="EMBL" id="JAFFHC010000003">
    <property type="protein sequence ID" value="KAK4678638.1"/>
    <property type="molecule type" value="Genomic_DNA"/>
</dbReference>
<comment type="caution">
    <text evidence="2">The sequence shown here is derived from an EMBL/GenBank/DDBJ whole genome shotgun (WGS) entry which is preliminary data.</text>
</comment>
<feature type="signal peptide" evidence="1">
    <location>
        <begin position="1"/>
        <end position="29"/>
    </location>
</feature>
<protein>
    <recommendedName>
        <fullName evidence="4">Secreted protein</fullName>
    </recommendedName>
</protein>
<evidence type="ECO:0000313" key="3">
    <source>
        <dbReference type="Proteomes" id="UP001323617"/>
    </source>
</evidence>
<keyword evidence="3" id="KW-1185">Reference proteome</keyword>
<evidence type="ECO:0008006" key="4">
    <source>
        <dbReference type="Google" id="ProtNLM"/>
    </source>
</evidence>
<organism evidence="2 3">
    <name type="scientific">Podospora pseudoanserina</name>
    <dbReference type="NCBI Taxonomy" id="2609844"/>
    <lineage>
        <taxon>Eukaryota</taxon>
        <taxon>Fungi</taxon>
        <taxon>Dikarya</taxon>
        <taxon>Ascomycota</taxon>
        <taxon>Pezizomycotina</taxon>
        <taxon>Sordariomycetes</taxon>
        <taxon>Sordariomycetidae</taxon>
        <taxon>Sordariales</taxon>
        <taxon>Podosporaceae</taxon>
        <taxon>Podospora</taxon>
    </lineage>
</organism>
<keyword evidence="1" id="KW-0732">Signal</keyword>
<proteinExistence type="predicted"/>
<name>A0ABR0IFM9_9PEZI</name>
<dbReference type="Proteomes" id="UP001323617">
    <property type="component" value="Unassembled WGS sequence"/>
</dbReference>
<dbReference type="GeneID" id="87961059"/>
<evidence type="ECO:0000256" key="1">
    <source>
        <dbReference type="SAM" id="SignalP"/>
    </source>
</evidence>
<sequence length="99" mass="10777">MLCSLTAMHAVGVLDFTAFLLLFPMSTEALNSISPDQKTDANQREWRWLRGFGRGSAQPQNPTPTQAMDKAAGSQFLAESHAKSTAFSQLSMIKSSDTP</sequence>
<reference evidence="2 3" key="1">
    <citation type="journal article" date="2023" name="bioRxiv">
        <title>High-quality genome assemblies of four members of thePodospora anserinaspecies complex.</title>
        <authorList>
            <person name="Ament-Velasquez S.L."/>
            <person name="Vogan A.A."/>
            <person name="Wallerman O."/>
            <person name="Hartmann F."/>
            <person name="Gautier V."/>
            <person name="Silar P."/>
            <person name="Giraud T."/>
            <person name="Johannesson H."/>
        </authorList>
    </citation>
    <scope>NUCLEOTIDE SEQUENCE [LARGE SCALE GENOMIC DNA]</scope>
    <source>
        <strain evidence="2 3">CBS 124.78</strain>
    </source>
</reference>
<feature type="chain" id="PRO_5045633888" description="Secreted protein" evidence="1">
    <location>
        <begin position="30"/>
        <end position="99"/>
    </location>
</feature>
<evidence type="ECO:0000313" key="2">
    <source>
        <dbReference type="EMBL" id="KAK4678638.1"/>
    </source>
</evidence>
<gene>
    <name evidence="2" type="ORF">QC764_0057270</name>
</gene>
<dbReference type="RefSeq" id="XP_062802108.1">
    <property type="nucleotide sequence ID" value="XM_062940470.1"/>
</dbReference>
<accession>A0ABR0IFM9</accession>